<comment type="caution">
    <text evidence="3">The sequence shown here is derived from an EMBL/GenBank/DDBJ whole genome shotgun (WGS) entry which is preliminary data.</text>
</comment>
<evidence type="ECO:0000256" key="1">
    <source>
        <dbReference type="SAM" id="MobiDB-lite"/>
    </source>
</evidence>
<feature type="region of interest" description="Disordered" evidence="1">
    <location>
        <begin position="125"/>
        <end position="153"/>
    </location>
</feature>
<organism evidence="3 4">
    <name type="scientific">Duganella aquatilis</name>
    <dbReference type="NCBI Taxonomy" id="2666082"/>
    <lineage>
        <taxon>Bacteria</taxon>
        <taxon>Pseudomonadati</taxon>
        <taxon>Pseudomonadota</taxon>
        <taxon>Betaproteobacteria</taxon>
        <taxon>Burkholderiales</taxon>
        <taxon>Oxalobacteraceae</taxon>
        <taxon>Telluria group</taxon>
        <taxon>Duganella</taxon>
    </lineage>
</organism>
<evidence type="ECO:0000313" key="4">
    <source>
        <dbReference type="Proteomes" id="UP000439986"/>
    </source>
</evidence>
<accession>A0A844DCS3</accession>
<gene>
    <name evidence="3" type="ORF">GJ698_16490</name>
</gene>
<keyword evidence="2" id="KW-0732">Signal</keyword>
<evidence type="ECO:0000256" key="2">
    <source>
        <dbReference type="SAM" id="SignalP"/>
    </source>
</evidence>
<evidence type="ECO:0008006" key="5">
    <source>
        <dbReference type="Google" id="ProtNLM"/>
    </source>
</evidence>
<protein>
    <recommendedName>
        <fullName evidence="5">DUF1311 domain-containing protein</fullName>
    </recommendedName>
</protein>
<sequence>MNYIRIAVTAVFCIPLFSSAGMLDEAKEKIRRDSEEQAILAMDKNPQYYSAVRKYRENPKRSGPQCYLTASEHWSMWTGVPKQEFAACDEVVRQEIQSIYAEDKRRSDEVAAIVAKDAAIRAEKDARVEEEERELDRTAGPLRLNPNAGDMRPTVVHFPDRSCMSKHIGNETFIDCGEYRSILSDMSAENARIDRQIRDEARYERRERVAKAKSKSELTQQLVDIDEAGKFARKVSVDNLFATAPKGWACVQKRLPPGKDILDSTDKDEAACVKAFKGKQN</sequence>
<evidence type="ECO:0000313" key="3">
    <source>
        <dbReference type="EMBL" id="MRW85680.1"/>
    </source>
</evidence>
<name>A0A844DCS3_9BURK</name>
<keyword evidence="4" id="KW-1185">Reference proteome</keyword>
<reference evidence="3 4" key="1">
    <citation type="submission" date="2019-11" db="EMBL/GenBank/DDBJ databases">
        <title>Novel species isolated from a subtropical stream in China.</title>
        <authorList>
            <person name="Lu H."/>
        </authorList>
    </citation>
    <scope>NUCLEOTIDE SEQUENCE [LARGE SCALE GENOMIC DNA]</scope>
    <source>
        <strain evidence="3 4">FT26W</strain>
    </source>
</reference>
<dbReference type="AlphaFoldDB" id="A0A844DCS3"/>
<feature type="signal peptide" evidence="2">
    <location>
        <begin position="1"/>
        <end position="20"/>
    </location>
</feature>
<feature type="chain" id="PRO_5032629461" description="DUF1311 domain-containing protein" evidence="2">
    <location>
        <begin position="21"/>
        <end position="281"/>
    </location>
</feature>
<dbReference type="EMBL" id="WKJL01000011">
    <property type="protein sequence ID" value="MRW85680.1"/>
    <property type="molecule type" value="Genomic_DNA"/>
</dbReference>
<proteinExistence type="predicted"/>
<dbReference type="Proteomes" id="UP000439986">
    <property type="component" value="Unassembled WGS sequence"/>
</dbReference>
<dbReference type="RefSeq" id="WP_154358911.1">
    <property type="nucleotide sequence ID" value="NZ_WKJL01000011.1"/>
</dbReference>